<gene>
    <name evidence="3" type="primary">yqaJ</name>
    <name evidence="3" type="ORF">BSPP4475_16440</name>
</gene>
<accession>A0AA48MCF2</accession>
<evidence type="ECO:0000313" key="3">
    <source>
        <dbReference type="EMBL" id="CAJ1003914.1"/>
    </source>
</evidence>
<evidence type="ECO:0000256" key="1">
    <source>
        <dbReference type="SAM" id="Coils"/>
    </source>
</evidence>
<dbReference type="NCBIfam" id="TIGR03033">
    <property type="entry name" value="phage_rel_nuc"/>
    <property type="match status" value="1"/>
</dbReference>
<dbReference type="InterPro" id="IPR017482">
    <property type="entry name" value="Lambda-type_endonuclease"/>
</dbReference>
<dbReference type="Pfam" id="PF09588">
    <property type="entry name" value="YqaJ"/>
    <property type="match status" value="1"/>
</dbReference>
<feature type="coiled-coil region" evidence="1">
    <location>
        <begin position="227"/>
        <end position="261"/>
    </location>
</feature>
<keyword evidence="4" id="KW-1185">Reference proteome</keyword>
<protein>
    <submittedName>
        <fullName evidence="3">YqaJ domain-containing protein</fullName>
    </submittedName>
</protein>
<dbReference type="RefSeq" id="WP_304414669.1">
    <property type="nucleotide sequence ID" value="NZ_OY569118.1"/>
</dbReference>
<dbReference type="Gene3D" id="3.90.320.10">
    <property type="match status" value="1"/>
</dbReference>
<dbReference type="AlphaFoldDB" id="A0AA48MCF2"/>
<dbReference type="InterPro" id="IPR051703">
    <property type="entry name" value="NF-kappa-B_Signaling_Reg"/>
</dbReference>
<dbReference type="KEGG" id="bayd:BSPP4475_16440"/>
<reference evidence="3" key="1">
    <citation type="submission" date="2023-07" db="EMBL/GenBank/DDBJ databases">
        <authorList>
            <person name="Ivanov I."/>
            <person name="Teneva D."/>
            <person name="Stoikov I."/>
        </authorList>
    </citation>
    <scope>NUCLEOTIDE SEQUENCE</scope>
    <source>
        <strain evidence="3">4475</strain>
    </source>
</reference>
<dbReference type="SUPFAM" id="SSF52980">
    <property type="entry name" value="Restriction endonuclease-like"/>
    <property type="match status" value="1"/>
</dbReference>
<dbReference type="PANTHER" id="PTHR46609:SF6">
    <property type="entry name" value="EXONUCLEASE, PHAGE-TYPE_RECB, C-TERMINAL DOMAIN-CONTAINING PROTEIN-RELATED"/>
    <property type="match status" value="1"/>
</dbReference>
<proteinExistence type="predicted"/>
<dbReference type="InterPro" id="IPR011335">
    <property type="entry name" value="Restrct_endonuc-II-like"/>
</dbReference>
<feature type="domain" description="YqaJ viral recombinase" evidence="2">
    <location>
        <begin position="16"/>
        <end position="150"/>
    </location>
</feature>
<dbReference type="InterPro" id="IPR011604">
    <property type="entry name" value="PDDEXK-like_dom_sf"/>
</dbReference>
<dbReference type="InterPro" id="IPR019080">
    <property type="entry name" value="YqaJ_viral_recombinase"/>
</dbReference>
<sequence>MAVALASTKDISREMWLKLRTKGIGGSDAAAIAGLSKWKSPVQVWLEKTGQAPLEEAQSEAAYWGTKQEALVAEEFSLRTGLKVRRCNQILQHPDYPFMIANVDRLIVGQKAGLECKTASEYLKSEWEGEEVPAPYLLQCQHYMAVTGYDAWWIAVLIGGNKFMYKKIERDDELIQQIIQIESDFWNNHVVPQVPPMMDGSEASTNLLKSMYPTGEPESETELPLEADDLIVQLEEAKQQAKAAEERVTELENRLKAMLGEFETGIASRHIVTWKTVTSNRIDSKALATDHPDIYQKYLKPSVSRRFSVKAV</sequence>
<name>A0AA48MCF2_9BACL</name>
<keyword evidence="1" id="KW-0175">Coiled coil</keyword>
<dbReference type="PANTHER" id="PTHR46609">
    <property type="entry name" value="EXONUCLEASE, PHAGE-TYPE/RECB, C-TERMINAL DOMAIN-CONTAINING PROTEIN"/>
    <property type="match status" value="1"/>
</dbReference>
<dbReference type="Proteomes" id="UP001189619">
    <property type="component" value="Chromosome"/>
</dbReference>
<organism evidence="3 4">
    <name type="scientific">Brevibacillus aydinogluensis</name>
    <dbReference type="NCBI Taxonomy" id="927786"/>
    <lineage>
        <taxon>Bacteria</taxon>
        <taxon>Bacillati</taxon>
        <taxon>Bacillota</taxon>
        <taxon>Bacilli</taxon>
        <taxon>Bacillales</taxon>
        <taxon>Paenibacillaceae</taxon>
        <taxon>Brevibacillus</taxon>
    </lineage>
</organism>
<evidence type="ECO:0000259" key="2">
    <source>
        <dbReference type="Pfam" id="PF09588"/>
    </source>
</evidence>
<evidence type="ECO:0000313" key="4">
    <source>
        <dbReference type="Proteomes" id="UP001189619"/>
    </source>
</evidence>
<dbReference type="EMBL" id="OY569118">
    <property type="protein sequence ID" value="CAJ1003914.1"/>
    <property type="molecule type" value="Genomic_DNA"/>
</dbReference>